<protein>
    <submittedName>
        <fullName evidence="1">DNA polymerase III subunit delta</fullName>
    </submittedName>
</protein>
<proteinExistence type="predicted"/>
<keyword evidence="2" id="KW-1185">Reference proteome</keyword>
<reference evidence="1 2" key="1">
    <citation type="journal article" date="2019" name="Int. J. Syst. Evol. Microbiol.">
        <title>The Global Catalogue of Microorganisms (GCM) 10K type strain sequencing project: providing services to taxonomists for standard genome sequencing and annotation.</title>
        <authorList>
            <consortium name="The Broad Institute Genomics Platform"/>
            <consortium name="The Broad Institute Genome Sequencing Center for Infectious Disease"/>
            <person name="Wu L."/>
            <person name="Ma J."/>
        </authorList>
    </citation>
    <scope>NUCLEOTIDE SEQUENCE [LARGE SCALE GENOMIC DNA]</scope>
    <source>
        <strain evidence="1 2">JCM 16083</strain>
    </source>
</reference>
<dbReference type="Gene3D" id="3.40.50.300">
    <property type="entry name" value="P-loop containing nucleotide triphosphate hydrolases"/>
    <property type="match status" value="1"/>
</dbReference>
<evidence type="ECO:0000313" key="2">
    <source>
        <dbReference type="Proteomes" id="UP001501126"/>
    </source>
</evidence>
<comment type="caution">
    <text evidence="1">The sequence shown here is derived from an EMBL/GenBank/DDBJ whole genome shotgun (WGS) entry which is preliminary data.</text>
</comment>
<dbReference type="EMBL" id="BAAAFH010000003">
    <property type="protein sequence ID" value="GAA0873987.1"/>
    <property type="molecule type" value="Genomic_DNA"/>
</dbReference>
<dbReference type="RefSeq" id="WP_343784569.1">
    <property type="nucleotide sequence ID" value="NZ_BAAAFH010000003.1"/>
</dbReference>
<gene>
    <name evidence="1" type="ORF">GCM10009118_03950</name>
</gene>
<accession>A0ABN1ML79</accession>
<dbReference type="Proteomes" id="UP001501126">
    <property type="component" value="Unassembled WGS sequence"/>
</dbReference>
<dbReference type="InterPro" id="IPR027417">
    <property type="entry name" value="P-loop_NTPase"/>
</dbReference>
<evidence type="ECO:0000313" key="1">
    <source>
        <dbReference type="EMBL" id="GAA0873987.1"/>
    </source>
</evidence>
<organism evidence="1 2">
    <name type="scientific">Wandonia haliotis</name>
    <dbReference type="NCBI Taxonomy" id="574963"/>
    <lineage>
        <taxon>Bacteria</taxon>
        <taxon>Pseudomonadati</taxon>
        <taxon>Bacteroidota</taxon>
        <taxon>Flavobacteriia</taxon>
        <taxon>Flavobacteriales</taxon>
        <taxon>Crocinitomicaceae</taxon>
        <taxon>Wandonia</taxon>
    </lineage>
</organism>
<name>A0ABN1ML79_9FLAO</name>
<sequence>MQFKDVIGQEGVKKHLVEEVSRNRISHAQLLLGNPGFGGLPIALAFAQYILCSNRTETDSCGTCPSCQKVSQLQHPDLHFSFPTVLTLGSKSDLFLGNWRQKIKENPYFNLNQWTLTIDEKGRKPVIGTDESQEIIKKLSLKSFEGGYKIMMIWMAEEMNTTCSNKLLKILEEPPEKTLFILLVENADSILPTILSRTQLVKLNRIPDDLIKNELKTRFNLNEQAAASQAALANGDWVEALELSGEHQQKDINRELFVQCMRVCYKKDVIAMIQWAEKMASVTKEDQKNFLRYALHMFRQSILNNYVGDQMTRVSEEEADFLKNFSRFITGNNIQEFMKEFSDAHYHLERNANAKILFTDLCFKVMRYIHFA</sequence>
<dbReference type="InterPro" id="IPR050238">
    <property type="entry name" value="DNA_Rep/Repair_Clamp_Loader"/>
</dbReference>
<dbReference type="SUPFAM" id="SSF52540">
    <property type="entry name" value="P-loop containing nucleoside triphosphate hydrolases"/>
    <property type="match status" value="1"/>
</dbReference>
<dbReference type="PANTHER" id="PTHR11669">
    <property type="entry name" value="REPLICATION FACTOR C / DNA POLYMERASE III GAMMA-TAU SUBUNIT"/>
    <property type="match status" value="1"/>
</dbReference>
<dbReference type="PANTHER" id="PTHR11669:SF8">
    <property type="entry name" value="DNA POLYMERASE III SUBUNIT DELTA"/>
    <property type="match status" value="1"/>
</dbReference>
<dbReference type="Pfam" id="PF13177">
    <property type="entry name" value="DNA_pol3_delta2"/>
    <property type="match status" value="1"/>
</dbReference>